<evidence type="ECO:0000313" key="2">
    <source>
        <dbReference type="Proteomes" id="UP001154282"/>
    </source>
</evidence>
<sequence length="55" mass="6212">MTTRKSEVHSPITTSGLLLTIGRNVGRGVDSWTRAGDRTRWRYGLRGIGRLRIET</sequence>
<protein>
    <submittedName>
        <fullName evidence="1">Uncharacterized protein</fullName>
    </submittedName>
</protein>
<reference evidence="1" key="1">
    <citation type="submission" date="2022-08" db="EMBL/GenBank/DDBJ databases">
        <authorList>
            <person name="Gutierrez-Valencia J."/>
        </authorList>
    </citation>
    <scope>NUCLEOTIDE SEQUENCE</scope>
</reference>
<dbReference type="Proteomes" id="UP001154282">
    <property type="component" value="Unassembled WGS sequence"/>
</dbReference>
<dbReference type="EMBL" id="CAMGYJ010000007">
    <property type="protein sequence ID" value="CAI0452734.1"/>
    <property type="molecule type" value="Genomic_DNA"/>
</dbReference>
<dbReference type="AlphaFoldDB" id="A0AAV0N2V7"/>
<organism evidence="1 2">
    <name type="scientific">Linum tenue</name>
    <dbReference type="NCBI Taxonomy" id="586396"/>
    <lineage>
        <taxon>Eukaryota</taxon>
        <taxon>Viridiplantae</taxon>
        <taxon>Streptophyta</taxon>
        <taxon>Embryophyta</taxon>
        <taxon>Tracheophyta</taxon>
        <taxon>Spermatophyta</taxon>
        <taxon>Magnoliopsida</taxon>
        <taxon>eudicotyledons</taxon>
        <taxon>Gunneridae</taxon>
        <taxon>Pentapetalae</taxon>
        <taxon>rosids</taxon>
        <taxon>fabids</taxon>
        <taxon>Malpighiales</taxon>
        <taxon>Linaceae</taxon>
        <taxon>Linum</taxon>
    </lineage>
</organism>
<proteinExistence type="predicted"/>
<name>A0AAV0N2V7_9ROSI</name>
<keyword evidence="2" id="KW-1185">Reference proteome</keyword>
<gene>
    <name evidence="1" type="ORF">LITE_LOCUS31333</name>
</gene>
<accession>A0AAV0N2V7</accession>
<comment type="caution">
    <text evidence="1">The sequence shown here is derived from an EMBL/GenBank/DDBJ whole genome shotgun (WGS) entry which is preliminary data.</text>
</comment>
<evidence type="ECO:0000313" key="1">
    <source>
        <dbReference type="EMBL" id="CAI0452734.1"/>
    </source>
</evidence>